<sequence>MRSASLVSLALTPLRLEQRESKDQGDMSASGCCLRLLQMMTLVSTVSSNLGTIVADRAGSG</sequence>
<keyword evidence="2" id="KW-1185">Reference proteome</keyword>
<name>A0ABN9E8M9_9NEOB</name>
<dbReference type="Proteomes" id="UP001162483">
    <property type="component" value="Unassembled WGS sequence"/>
</dbReference>
<reference evidence="1" key="1">
    <citation type="submission" date="2023-05" db="EMBL/GenBank/DDBJ databases">
        <authorList>
            <person name="Stuckert A."/>
        </authorList>
    </citation>
    <scope>NUCLEOTIDE SEQUENCE</scope>
</reference>
<gene>
    <name evidence="1" type="ORF">SPARVUS_LOCUS9223087</name>
</gene>
<protein>
    <submittedName>
        <fullName evidence="1">Uncharacterized protein</fullName>
    </submittedName>
</protein>
<organism evidence="1 2">
    <name type="scientific">Staurois parvus</name>
    <dbReference type="NCBI Taxonomy" id="386267"/>
    <lineage>
        <taxon>Eukaryota</taxon>
        <taxon>Metazoa</taxon>
        <taxon>Chordata</taxon>
        <taxon>Craniata</taxon>
        <taxon>Vertebrata</taxon>
        <taxon>Euteleostomi</taxon>
        <taxon>Amphibia</taxon>
        <taxon>Batrachia</taxon>
        <taxon>Anura</taxon>
        <taxon>Neobatrachia</taxon>
        <taxon>Ranoidea</taxon>
        <taxon>Ranidae</taxon>
        <taxon>Staurois</taxon>
    </lineage>
</organism>
<evidence type="ECO:0000313" key="1">
    <source>
        <dbReference type="EMBL" id="CAI9580026.1"/>
    </source>
</evidence>
<comment type="caution">
    <text evidence="1">The sequence shown here is derived from an EMBL/GenBank/DDBJ whole genome shotgun (WGS) entry which is preliminary data.</text>
</comment>
<dbReference type="EMBL" id="CATNWA010015149">
    <property type="protein sequence ID" value="CAI9580026.1"/>
    <property type="molecule type" value="Genomic_DNA"/>
</dbReference>
<proteinExistence type="predicted"/>
<accession>A0ABN9E8M9</accession>
<evidence type="ECO:0000313" key="2">
    <source>
        <dbReference type="Proteomes" id="UP001162483"/>
    </source>
</evidence>